<evidence type="ECO:0000313" key="4">
    <source>
        <dbReference type="Proteomes" id="UP001162156"/>
    </source>
</evidence>
<dbReference type="GO" id="GO:0005737">
    <property type="term" value="C:cytoplasm"/>
    <property type="evidence" value="ECO:0007669"/>
    <property type="project" value="TreeGrafter"/>
</dbReference>
<accession>A0AAV8ZIN8</accession>
<reference evidence="3" key="1">
    <citation type="journal article" date="2023" name="Insect Mol. Biol.">
        <title>Genome sequencing provides insights into the evolution of gene families encoding plant cell wall-degrading enzymes in longhorned beetles.</title>
        <authorList>
            <person name="Shin N.R."/>
            <person name="Okamura Y."/>
            <person name="Kirsch R."/>
            <person name="Pauchet Y."/>
        </authorList>
    </citation>
    <scope>NUCLEOTIDE SEQUENCE</scope>
    <source>
        <strain evidence="3">RBIC_L_NR</strain>
    </source>
</reference>
<evidence type="ECO:0000313" key="3">
    <source>
        <dbReference type="EMBL" id="KAJ8964575.1"/>
    </source>
</evidence>
<feature type="compositionally biased region" description="Basic residues" evidence="2">
    <location>
        <begin position="86"/>
        <end position="96"/>
    </location>
</feature>
<organism evidence="3 4">
    <name type="scientific">Rhamnusium bicolor</name>
    <dbReference type="NCBI Taxonomy" id="1586634"/>
    <lineage>
        <taxon>Eukaryota</taxon>
        <taxon>Metazoa</taxon>
        <taxon>Ecdysozoa</taxon>
        <taxon>Arthropoda</taxon>
        <taxon>Hexapoda</taxon>
        <taxon>Insecta</taxon>
        <taxon>Pterygota</taxon>
        <taxon>Neoptera</taxon>
        <taxon>Endopterygota</taxon>
        <taxon>Coleoptera</taxon>
        <taxon>Polyphaga</taxon>
        <taxon>Cucujiformia</taxon>
        <taxon>Chrysomeloidea</taxon>
        <taxon>Cerambycidae</taxon>
        <taxon>Lepturinae</taxon>
        <taxon>Rhagiini</taxon>
        <taxon>Rhamnusium</taxon>
    </lineage>
</organism>
<feature type="region of interest" description="Disordered" evidence="2">
    <location>
        <begin position="125"/>
        <end position="147"/>
    </location>
</feature>
<protein>
    <submittedName>
        <fullName evidence="3">Uncharacterized protein</fullName>
    </submittedName>
</protein>
<evidence type="ECO:0000256" key="2">
    <source>
        <dbReference type="SAM" id="MobiDB-lite"/>
    </source>
</evidence>
<dbReference type="GO" id="GO:0008235">
    <property type="term" value="F:metalloexopeptidase activity"/>
    <property type="evidence" value="ECO:0007669"/>
    <property type="project" value="TreeGrafter"/>
</dbReference>
<feature type="compositionally biased region" description="Basic residues" evidence="2">
    <location>
        <begin position="35"/>
        <end position="47"/>
    </location>
</feature>
<dbReference type="AlphaFoldDB" id="A0AAV8ZIN8"/>
<gene>
    <name evidence="3" type="ORF">NQ314_004879</name>
</gene>
<proteinExistence type="predicted"/>
<dbReference type="Proteomes" id="UP001162156">
    <property type="component" value="Unassembled WGS sequence"/>
</dbReference>
<feature type="region of interest" description="Disordered" evidence="2">
    <location>
        <begin position="1"/>
        <end position="108"/>
    </location>
</feature>
<dbReference type="EMBL" id="JANEYF010001344">
    <property type="protein sequence ID" value="KAJ8964575.1"/>
    <property type="molecule type" value="Genomic_DNA"/>
</dbReference>
<feature type="compositionally biased region" description="Basic and acidic residues" evidence="2">
    <location>
        <begin position="127"/>
        <end position="147"/>
    </location>
</feature>
<sequence>MAAVKTEVKEENEEDRENEIEIDEEVDGENTDAAKKKKKRKRRKNKVSLKENYEDGLAEIGDANNAENTLLENGVTENEAGDGEKKKKKRNRKKGGKPVETSPPSIPIVDLFSDGVFPLGEIQEYPVNKDNRTAKDRFTSEEKTSIR</sequence>
<dbReference type="PANTHER" id="PTHR45777">
    <property type="entry name" value="METHIONINE AMINOPEPTIDASE 2"/>
    <property type="match status" value="1"/>
</dbReference>
<dbReference type="InterPro" id="IPR050247">
    <property type="entry name" value="Met_Aminopeptidase_Type2"/>
</dbReference>
<keyword evidence="1" id="KW-0378">Hydrolase</keyword>
<dbReference type="GO" id="GO:0004177">
    <property type="term" value="F:aminopeptidase activity"/>
    <property type="evidence" value="ECO:0007669"/>
    <property type="project" value="TreeGrafter"/>
</dbReference>
<keyword evidence="4" id="KW-1185">Reference proteome</keyword>
<name>A0AAV8ZIN8_9CUCU</name>
<feature type="compositionally biased region" description="Acidic residues" evidence="2">
    <location>
        <begin position="10"/>
        <end position="30"/>
    </location>
</feature>
<evidence type="ECO:0000256" key="1">
    <source>
        <dbReference type="ARBA" id="ARBA00022801"/>
    </source>
</evidence>
<dbReference type="PANTHER" id="PTHR45777:SF2">
    <property type="entry name" value="METHIONINE AMINOPEPTIDASE 2"/>
    <property type="match status" value="1"/>
</dbReference>
<comment type="caution">
    <text evidence="3">The sequence shown here is derived from an EMBL/GenBank/DDBJ whole genome shotgun (WGS) entry which is preliminary data.</text>
</comment>